<name>A0A4Q2DEZ3_9AGAR</name>
<organism evidence="3 4">
    <name type="scientific">Candolleomyces aberdarensis</name>
    <dbReference type="NCBI Taxonomy" id="2316362"/>
    <lineage>
        <taxon>Eukaryota</taxon>
        <taxon>Fungi</taxon>
        <taxon>Dikarya</taxon>
        <taxon>Basidiomycota</taxon>
        <taxon>Agaricomycotina</taxon>
        <taxon>Agaricomycetes</taxon>
        <taxon>Agaricomycetidae</taxon>
        <taxon>Agaricales</taxon>
        <taxon>Agaricineae</taxon>
        <taxon>Psathyrellaceae</taxon>
        <taxon>Candolleomyces</taxon>
    </lineage>
</organism>
<sequence length="126" mass="14349">MQEEMDVVWPQKWTFGKLLYCVTRYGSLIWYSIVTISTNRLYFVVDIKVCQGLRILDLVIYGITRHSIELSISLCVYALLGATRPWLIFLIVSYTSFAAPGQATSMIYEATQQGLSESGFVNDTFL</sequence>
<evidence type="ECO:0000259" key="2">
    <source>
        <dbReference type="Pfam" id="PF20151"/>
    </source>
</evidence>
<reference evidence="3 4" key="1">
    <citation type="submission" date="2019-01" db="EMBL/GenBank/DDBJ databases">
        <title>Draft genome sequence of Psathyrella aberdarensis IHI B618.</title>
        <authorList>
            <person name="Buettner E."/>
            <person name="Kellner H."/>
        </authorList>
    </citation>
    <scope>NUCLEOTIDE SEQUENCE [LARGE SCALE GENOMIC DNA]</scope>
    <source>
        <strain evidence="3 4">IHI B618</strain>
    </source>
</reference>
<keyword evidence="4" id="KW-1185">Reference proteome</keyword>
<evidence type="ECO:0000313" key="4">
    <source>
        <dbReference type="Proteomes" id="UP000290288"/>
    </source>
</evidence>
<gene>
    <name evidence="3" type="ORF">EST38_g7510</name>
</gene>
<feature type="domain" description="DUF6533" evidence="2">
    <location>
        <begin position="1"/>
        <end position="29"/>
    </location>
</feature>
<dbReference type="Pfam" id="PF20151">
    <property type="entry name" value="DUF6533"/>
    <property type="match status" value="1"/>
</dbReference>
<dbReference type="OrthoDB" id="3000878at2759"/>
<evidence type="ECO:0000313" key="3">
    <source>
        <dbReference type="EMBL" id="RXW18350.1"/>
    </source>
</evidence>
<dbReference type="InterPro" id="IPR045340">
    <property type="entry name" value="DUF6533"/>
</dbReference>
<evidence type="ECO:0000256" key="1">
    <source>
        <dbReference type="SAM" id="Phobius"/>
    </source>
</evidence>
<keyword evidence="1" id="KW-0812">Transmembrane</keyword>
<dbReference type="Proteomes" id="UP000290288">
    <property type="component" value="Unassembled WGS sequence"/>
</dbReference>
<keyword evidence="1" id="KW-0472">Membrane</keyword>
<dbReference type="EMBL" id="SDEE01000272">
    <property type="protein sequence ID" value="RXW18350.1"/>
    <property type="molecule type" value="Genomic_DNA"/>
</dbReference>
<keyword evidence="1" id="KW-1133">Transmembrane helix</keyword>
<feature type="transmembrane region" description="Helical" evidence="1">
    <location>
        <begin position="28"/>
        <end position="46"/>
    </location>
</feature>
<comment type="caution">
    <text evidence="3">The sequence shown here is derived from an EMBL/GenBank/DDBJ whole genome shotgun (WGS) entry which is preliminary data.</text>
</comment>
<proteinExistence type="predicted"/>
<protein>
    <recommendedName>
        <fullName evidence="2">DUF6533 domain-containing protein</fullName>
    </recommendedName>
</protein>
<dbReference type="AlphaFoldDB" id="A0A4Q2DEZ3"/>
<accession>A0A4Q2DEZ3</accession>